<dbReference type="Proteomes" id="UP000650628">
    <property type="component" value="Unassembled WGS sequence"/>
</dbReference>
<proteinExistence type="predicted"/>
<reference evidence="2 3" key="1">
    <citation type="submission" date="2021-01" db="EMBL/GenBank/DDBJ databases">
        <title>Whole genome shotgun sequence of Planotetraspora mira NBRC 15435.</title>
        <authorList>
            <person name="Komaki H."/>
            <person name="Tamura T."/>
        </authorList>
    </citation>
    <scope>NUCLEOTIDE SEQUENCE [LARGE SCALE GENOMIC DNA]</scope>
    <source>
        <strain evidence="2 3">NBRC 15435</strain>
    </source>
</reference>
<dbReference type="AlphaFoldDB" id="A0A8J3TS04"/>
<organism evidence="2 3">
    <name type="scientific">Planotetraspora mira</name>
    <dbReference type="NCBI Taxonomy" id="58121"/>
    <lineage>
        <taxon>Bacteria</taxon>
        <taxon>Bacillati</taxon>
        <taxon>Actinomycetota</taxon>
        <taxon>Actinomycetes</taxon>
        <taxon>Streptosporangiales</taxon>
        <taxon>Streptosporangiaceae</taxon>
        <taxon>Planotetraspora</taxon>
    </lineage>
</organism>
<evidence type="ECO:0000256" key="1">
    <source>
        <dbReference type="SAM" id="MobiDB-lite"/>
    </source>
</evidence>
<gene>
    <name evidence="2" type="ORF">Pmi06nite_54470</name>
</gene>
<comment type="caution">
    <text evidence="2">The sequence shown here is derived from an EMBL/GenBank/DDBJ whole genome shotgun (WGS) entry which is preliminary data.</text>
</comment>
<sequence>MTDIGSEAPAWLAVPNARTGETPGAVPGEVPATVPGAAPGGLPATVSGIPGTVPGAAPAGVPGAGPHPGEDQDAAGGVESALSPLGRLAEAPVSEHVGIFEDVLTGLEAVLTSVDEPLPDGER</sequence>
<dbReference type="EMBL" id="BOOO01000033">
    <property type="protein sequence ID" value="GII32005.1"/>
    <property type="molecule type" value="Genomic_DNA"/>
</dbReference>
<evidence type="ECO:0000313" key="3">
    <source>
        <dbReference type="Proteomes" id="UP000650628"/>
    </source>
</evidence>
<feature type="compositionally biased region" description="Low complexity" evidence="1">
    <location>
        <begin position="50"/>
        <end position="61"/>
    </location>
</feature>
<accession>A0A8J3TS04</accession>
<feature type="region of interest" description="Disordered" evidence="1">
    <location>
        <begin position="1"/>
        <end position="83"/>
    </location>
</feature>
<name>A0A8J3TS04_9ACTN</name>
<evidence type="ECO:0000313" key="2">
    <source>
        <dbReference type="EMBL" id="GII32005.1"/>
    </source>
</evidence>
<dbReference type="RefSeq" id="WP_203955925.1">
    <property type="nucleotide sequence ID" value="NZ_BOOO01000033.1"/>
</dbReference>
<keyword evidence="3" id="KW-1185">Reference proteome</keyword>
<protein>
    <submittedName>
        <fullName evidence="2">Uncharacterized protein</fullName>
    </submittedName>
</protein>